<accession>A0A6A6ZP23</accession>
<dbReference type="AlphaFoldDB" id="A0A6A6ZP23"/>
<gene>
    <name evidence="1" type="ORF">CC86DRAFT_385036</name>
</gene>
<name>A0A6A6ZP23_9PLEO</name>
<sequence length="240" mass="26665">MATKSGSVGSTNIESCHDLPASTINQTPVVQATSLFDALAIAPCPPKSAFVTLPVELKEIIHEHAFLLHGNFDKNIYVDVSRPLTKNRNINNCFPALGCVNNVEHEIALRMFFQTCHLVHPLRCRHASAAEITNRKSNQGTVGIDLYDVNQRFTKMHRRSYRRRHEDLNGAEIVKAYALDKLVECRSVRKITLIPACSDPSLSKALGEMGEWIKSELTKRGNGNLAVELTVPPVTCSMLF</sequence>
<dbReference type="EMBL" id="MU006233">
    <property type="protein sequence ID" value="KAF2822840.1"/>
    <property type="molecule type" value="Genomic_DNA"/>
</dbReference>
<reference evidence="1" key="1">
    <citation type="journal article" date="2020" name="Stud. Mycol.">
        <title>101 Dothideomycetes genomes: a test case for predicting lifestyles and emergence of pathogens.</title>
        <authorList>
            <person name="Haridas S."/>
            <person name="Albert R."/>
            <person name="Binder M."/>
            <person name="Bloem J."/>
            <person name="Labutti K."/>
            <person name="Salamov A."/>
            <person name="Andreopoulos B."/>
            <person name="Baker S."/>
            <person name="Barry K."/>
            <person name="Bills G."/>
            <person name="Bluhm B."/>
            <person name="Cannon C."/>
            <person name="Castanera R."/>
            <person name="Culley D."/>
            <person name="Daum C."/>
            <person name="Ezra D."/>
            <person name="Gonzalez J."/>
            <person name="Henrissat B."/>
            <person name="Kuo A."/>
            <person name="Liang C."/>
            <person name="Lipzen A."/>
            <person name="Lutzoni F."/>
            <person name="Magnuson J."/>
            <person name="Mondo S."/>
            <person name="Nolan M."/>
            <person name="Ohm R."/>
            <person name="Pangilinan J."/>
            <person name="Park H.-J."/>
            <person name="Ramirez L."/>
            <person name="Alfaro M."/>
            <person name="Sun H."/>
            <person name="Tritt A."/>
            <person name="Yoshinaga Y."/>
            <person name="Zwiers L.-H."/>
            <person name="Turgeon B."/>
            <person name="Goodwin S."/>
            <person name="Spatafora J."/>
            <person name="Crous P."/>
            <person name="Grigoriev I."/>
        </authorList>
    </citation>
    <scope>NUCLEOTIDE SEQUENCE</scope>
    <source>
        <strain evidence="1">CBS 113818</strain>
    </source>
</reference>
<evidence type="ECO:0000313" key="1">
    <source>
        <dbReference type="EMBL" id="KAF2822840.1"/>
    </source>
</evidence>
<evidence type="ECO:0000313" key="2">
    <source>
        <dbReference type="Proteomes" id="UP000799424"/>
    </source>
</evidence>
<organism evidence="1 2">
    <name type="scientific">Ophiobolus disseminans</name>
    <dbReference type="NCBI Taxonomy" id="1469910"/>
    <lineage>
        <taxon>Eukaryota</taxon>
        <taxon>Fungi</taxon>
        <taxon>Dikarya</taxon>
        <taxon>Ascomycota</taxon>
        <taxon>Pezizomycotina</taxon>
        <taxon>Dothideomycetes</taxon>
        <taxon>Pleosporomycetidae</taxon>
        <taxon>Pleosporales</taxon>
        <taxon>Pleosporineae</taxon>
        <taxon>Phaeosphaeriaceae</taxon>
        <taxon>Ophiobolus</taxon>
    </lineage>
</organism>
<protein>
    <submittedName>
        <fullName evidence="1">Uncharacterized protein</fullName>
    </submittedName>
</protein>
<keyword evidence="2" id="KW-1185">Reference proteome</keyword>
<dbReference type="Proteomes" id="UP000799424">
    <property type="component" value="Unassembled WGS sequence"/>
</dbReference>
<proteinExistence type="predicted"/>